<evidence type="ECO:0000313" key="1">
    <source>
        <dbReference type="EMBL" id="KAF1690719.1"/>
    </source>
</evidence>
<accession>A0A921P281</accession>
<name>A0A921P281_9GAMM</name>
<reference evidence="1" key="1">
    <citation type="submission" date="2017-10" db="EMBL/GenBank/DDBJ databases">
        <title>Whole genome sequencing of members of genus Pseudoxanthomonas.</title>
        <authorList>
            <person name="Kumar S."/>
            <person name="Bansal K."/>
            <person name="Kaur A."/>
            <person name="Patil P."/>
            <person name="Sharma S."/>
            <person name="Patil P.B."/>
        </authorList>
    </citation>
    <scope>NUCLEOTIDE SEQUENCE</scope>
    <source>
        <strain evidence="1">DSM 22914</strain>
    </source>
</reference>
<organism evidence="1 2">
    <name type="scientific">Pseudoxanthomonas taiwanensis</name>
    <dbReference type="NCBI Taxonomy" id="176598"/>
    <lineage>
        <taxon>Bacteria</taxon>
        <taxon>Pseudomonadati</taxon>
        <taxon>Pseudomonadota</taxon>
        <taxon>Gammaproteobacteria</taxon>
        <taxon>Lysobacterales</taxon>
        <taxon>Lysobacteraceae</taxon>
        <taxon>Pseudoxanthomonas</taxon>
    </lineage>
</organism>
<dbReference type="RefSeq" id="WP_162123295.1">
    <property type="nucleotide sequence ID" value="NZ_PDWK01000003.1"/>
</dbReference>
<keyword evidence="2" id="KW-1185">Reference proteome</keyword>
<dbReference type="AlphaFoldDB" id="A0A921P281"/>
<evidence type="ECO:0000313" key="2">
    <source>
        <dbReference type="Proteomes" id="UP000717981"/>
    </source>
</evidence>
<gene>
    <name evidence="1" type="ORF">CR938_01415</name>
</gene>
<sequence>MLRIPRDAWIRVADGGSARLFRNVGSGGQVRLHQEEAMALDPAEGVMPAALPSEVHAREMDEASFARQLAQRINHDALHDRYRHLVIAADPQTLGQIRAQLNEQARARVVAEVPRNYTNTTREEIERAVAKVVEQ</sequence>
<dbReference type="EMBL" id="PDWK01000003">
    <property type="protein sequence ID" value="KAF1690719.1"/>
    <property type="molecule type" value="Genomic_DNA"/>
</dbReference>
<dbReference type="Proteomes" id="UP000717981">
    <property type="component" value="Unassembled WGS sequence"/>
</dbReference>
<proteinExistence type="predicted"/>
<dbReference type="OrthoDB" id="9812459at2"/>
<protein>
    <submittedName>
        <fullName evidence="1">Host attachment protein</fullName>
    </submittedName>
</protein>
<comment type="caution">
    <text evidence="1">The sequence shown here is derived from an EMBL/GenBank/DDBJ whole genome shotgun (WGS) entry which is preliminary data.</text>
</comment>
<dbReference type="InterPro" id="IPR041374">
    <property type="entry name" value="BaeRF_family12"/>
</dbReference>
<dbReference type="Pfam" id="PF18856">
    <property type="entry name" value="baeRF_family12"/>
    <property type="match status" value="1"/>
</dbReference>